<dbReference type="Proteomes" id="UP000317648">
    <property type="component" value="Chromosome"/>
</dbReference>
<evidence type="ECO:0000313" key="3">
    <source>
        <dbReference type="Proteomes" id="UP000317648"/>
    </source>
</evidence>
<accession>A0A518DT10</accession>
<organism evidence="2 3">
    <name type="scientific">Lignipirellula cremea</name>
    <dbReference type="NCBI Taxonomy" id="2528010"/>
    <lineage>
        <taxon>Bacteria</taxon>
        <taxon>Pseudomonadati</taxon>
        <taxon>Planctomycetota</taxon>
        <taxon>Planctomycetia</taxon>
        <taxon>Pirellulales</taxon>
        <taxon>Pirellulaceae</taxon>
        <taxon>Lignipirellula</taxon>
    </lineage>
</organism>
<gene>
    <name evidence="2" type="ORF">Pla8534_27720</name>
</gene>
<dbReference type="OrthoDB" id="288693at2"/>
<name>A0A518DT10_9BACT</name>
<dbReference type="Gene3D" id="3.30.750.24">
    <property type="entry name" value="STAS domain"/>
    <property type="match status" value="1"/>
</dbReference>
<sequence>MQGISPEWQVETERGPDWVFMRLHGSEGNLAEKVWDVLQKGFVYRVVLEFDEAARMQSTQIGQLVDLRKRISDHSGVLRLCGLSDASRSALAATKLSQQLPVFDCRHDAVMGAAKPR</sequence>
<dbReference type="KEGG" id="lcre:Pla8534_27720"/>
<keyword evidence="3" id="KW-1185">Reference proteome</keyword>
<dbReference type="SUPFAM" id="SSF52091">
    <property type="entry name" value="SpoIIaa-like"/>
    <property type="match status" value="1"/>
</dbReference>
<proteinExistence type="predicted"/>
<reference evidence="2 3" key="1">
    <citation type="submission" date="2019-02" db="EMBL/GenBank/DDBJ databases">
        <title>Deep-cultivation of Planctomycetes and their phenomic and genomic characterization uncovers novel biology.</title>
        <authorList>
            <person name="Wiegand S."/>
            <person name="Jogler M."/>
            <person name="Boedeker C."/>
            <person name="Pinto D."/>
            <person name="Vollmers J."/>
            <person name="Rivas-Marin E."/>
            <person name="Kohn T."/>
            <person name="Peeters S.H."/>
            <person name="Heuer A."/>
            <person name="Rast P."/>
            <person name="Oberbeckmann S."/>
            <person name="Bunk B."/>
            <person name="Jeske O."/>
            <person name="Meyerdierks A."/>
            <person name="Storesund J.E."/>
            <person name="Kallscheuer N."/>
            <person name="Luecker S."/>
            <person name="Lage O.M."/>
            <person name="Pohl T."/>
            <person name="Merkel B.J."/>
            <person name="Hornburger P."/>
            <person name="Mueller R.-W."/>
            <person name="Bruemmer F."/>
            <person name="Labrenz M."/>
            <person name="Spormann A.M."/>
            <person name="Op den Camp H."/>
            <person name="Overmann J."/>
            <person name="Amann R."/>
            <person name="Jetten M.S.M."/>
            <person name="Mascher T."/>
            <person name="Medema M.H."/>
            <person name="Devos D.P."/>
            <person name="Kaster A.-K."/>
            <person name="Ovreas L."/>
            <person name="Rohde M."/>
            <person name="Galperin M.Y."/>
            <person name="Jogler C."/>
        </authorList>
    </citation>
    <scope>NUCLEOTIDE SEQUENCE [LARGE SCALE GENOMIC DNA]</scope>
    <source>
        <strain evidence="2 3">Pla85_3_4</strain>
    </source>
</reference>
<dbReference type="RefSeq" id="WP_145053751.1">
    <property type="nucleotide sequence ID" value="NZ_CP036433.1"/>
</dbReference>
<feature type="domain" description="STAS" evidence="1">
    <location>
        <begin position="31"/>
        <end position="113"/>
    </location>
</feature>
<dbReference type="PROSITE" id="PS50801">
    <property type="entry name" value="STAS"/>
    <property type="match status" value="1"/>
</dbReference>
<dbReference type="InterPro" id="IPR036513">
    <property type="entry name" value="STAS_dom_sf"/>
</dbReference>
<dbReference type="CDD" id="cd07043">
    <property type="entry name" value="STAS_anti-anti-sigma_factors"/>
    <property type="match status" value="1"/>
</dbReference>
<dbReference type="EMBL" id="CP036433">
    <property type="protein sequence ID" value="QDU94963.1"/>
    <property type="molecule type" value="Genomic_DNA"/>
</dbReference>
<evidence type="ECO:0000313" key="2">
    <source>
        <dbReference type="EMBL" id="QDU94963.1"/>
    </source>
</evidence>
<dbReference type="AlphaFoldDB" id="A0A518DT10"/>
<evidence type="ECO:0000259" key="1">
    <source>
        <dbReference type="PROSITE" id="PS50801"/>
    </source>
</evidence>
<protein>
    <recommendedName>
        <fullName evidence="1">STAS domain-containing protein</fullName>
    </recommendedName>
</protein>
<dbReference type="InterPro" id="IPR002645">
    <property type="entry name" value="STAS_dom"/>
</dbReference>
<dbReference type="Pfam" id="PF01740">
    <property type="entry name" value="STAS"/>
    <property type="match status" value="1"/>
</dbReference>